<evidence type="ECO:0000313" key="9">
    <source>
        <dbReference type="Proteomes" id="UP001519332"/>
    </source>
</evidence>
<organism evidence="8 9">
    <name type="scientific">Kibdelosporangium banguiense</name>
    <dbReference type="NCBI Taxonomy" id="1365924"/>
    <lineage>
        <taxon>Bacteria</taxon>
        <taxon>Bacillati</taxon>
        <taxon>Actinomycetota</taxon>
        <taxon>Actinomycetes</taxon>
        <taxon>Pseudonocardiales</taxon>
        <taxon>Pseudonocardiaceae</taxon>
        <taxon>Kibdelosporangium</taxon>
    </lineage>
</organism>
<dbReference type="SUPFAM" id="SSF103473">
    <property type="entry name" value="MFS general substrate transporter"/>
    <property type="match status" value="1"/>
</dbReference>
<feature type="transmembrane region" description="Helical" evidence="6">
    <location>
        <begin position="365"/>
        <end position="383"/>
    </location>
</feature>
<feature type="transmembrane region" description="Helical" evidence="6">
    <location>
        <begin position="110"/>
        <end position="131"/>
    </location>
</feature>
<protein>
    <submittedName>
        <fullName evidence="8">MFS family permease</fullName>
    </submittedName>
</protein>
<proteinExistence type="predicted"/>
<keyword evidence="5 6" id="KW-0472">Membrane</keyword>
<comment type="caution">
    <text evidence="8">The sequence shown here is derived from an EMBL/GenBank/DDBJ whole genome shotgun (WGS) entry which is preliminary data.</text>
</comment>
<feature type="transmembrane region" description="Helical" evidence="6">
    <location>
        <begin position="320"/>
        <end position="344"/>
    </location>
</feature>
<dbReference type="PANTHER" id="PTHR23513:SF6">
    <property type="entry name" value="MAJOR FACILITATOR SUPERFAMILY ASSOCIATED DOMAIN-CONTAINING PROTEIN"/>
    <property type="match status" value="1"/>
</dbReference>
<feature type="transmembrane region" description="Helical" evidence="6">
    <location>
        <begin position="54"/>
        <end position="76"/>
    </location>
</feature>
<feature type="transmembrane region" description="Helical" evidence="6">
    <location>
        <begin position="232"/>
        <end position="256"/>
    </location>
</feature>
<sequence length="424" mass="44175">MTQAQPKARSSLLRNGDFLKFWGGETLSLFGAQVTTLALPLTAVLEFQAGPGELGLLGFAQWCPYLALALVFGVWVDRGRRRPMMIAANLIRMVLIGLVPLLAAFDQLEIVSLVIITAGVGMASVLFDVSWMSYVPTLVKGPENLVEANGKLGATSAAAETAGPGLGGLLVSALTAPIAMAVDAVSYLVSVVTLSLIKVREPRPERPETRRRLLPELAEGLRWVAGNRYLRAIALIGCFCNFLTIANNTLFVLYALQSQGFQPSLIGLTMSLGAIGGVIGAAFSGRVLAKLGVGRTYSAMVSTVFVGLVLVPVAGGPLPVVVAVFVLAYFLMYGGMSVANVVILSLRQTITPSSLLGRMTAAMRTLMFTGGALGAPAAGLLGSVLGLHGALWCIAAGAGLMIVAVVLSPVGRLKEMPPAAEPAS</sequence>
<dbReference type="Proteomes" id="UP001519332">
    <property type="component" value="Unassembled WGS sequence"/>
</dbReference>
<dbReference type="InterPro" id="IPR036259">
    <property type="entry name" value="MFS_trans_sf"/>
</dbReference>
<accession>A0ABS4U0N4</accession>
<keyword evidence="9" id="KW-1185">Reference proteome</keyword>
<dbReference type="RefSeq" id="WP_209646442.1">
    <property type="nucleotide sequence ID" value="NZ_JAGINW010000001.1"/>
</dbReference>
<dbReference type="PANTHER" id="PTHR23513">
    <property type="entry name" value="INTEGRAL MEMBRANE EFFLUX PROTEIN-RELATED"/>
    <property type="match status" value="1"/>
</dbReference>
<dbReference type="Pfam" id="PF07690">
    <property type="entry name" value="MFS_1"/>
    <property type="match status" value="1"/>
</dbReference>
<evidence type="ECO:0000256" key="5">
    <source>
        <dbReference type="ARBA" id="ARBA00023136"/>
    </source>
</evidence>
<feature type="transmembrane region" description="Helical" evidence="6">
    <location>
        <begin position="389"/>
        <end position="407"/>
    </location>
</feature>
<evidence type="ECO:0000256" key="1">
    <source>
        <dbReference type="ARBA" id="ARBA00004651"/>
    </source>
</evidence>
<dbReference type="InterPro" id="IPR011701">
    <property type="entry name" value="MFS"/>
</dbReference>
<evidence type="ECO:0000256" key="6">
    <source>
        <dbReference type="SAM" id="Phobius"/>
    </source>
</evidence>
<feature type="domain" description="Major facilitator superfamily (MFS) profile" evidence="7">
    <location>
        <begin position="230"/>
        <end position="424"/>
    </location>
</feature>
<feature type="transmembrane region" description="Helical" evidence="6">
    <location>
        <begin position="296"/>
        <end position="314"/>
    </location>
</feature>
<feature type="transmembrane region" description="Helical" evidence="6">
    <location>
        <begin position="268"/>
        <end position="289"/>
    </location>
</feature>
<dbReference type="EMBL" id="JAGINW010000001">
    <property type="protein sequence ID" value="MBP2329726.1"/>
    <property type="molecule type" value="Genomic_DNA"/>
</dbReference>
<name>A0ABS4U0N4_9PSEU</name>
<dbReference type="InterPro" id="IPR020846">
    <property type="entry name" value="MFS_dom"/>
</dbReference>
<dbReference type="PROSITE" id="PS50850">
    <property type="entry name" value="MFS"/>
    <property type="match status" value="1"/>
</dbReference>
<evidence type="ECO:0000259" key="7">
    <source>
        <dbReference type="PROSITE" id="PS50850"/>
    </source>
</evidence>
<evidence type="ECO:0000256" key="3">
    <source>
        <dbReference type="ARBA" id="ARBA00022692"/>
    </source>
</evidence>
<keyword evidence="3 6" id="KW-0812">Transmembrane</keyword>
<evidence type="ECO:0000256" key="4">
    <source>
        <dbReference type="ARBA" id="ARBA00022989"/>
    </source>
</evidence>
<evidence type="ECO:0000256" key="2">
    <source>
        <dbReference type="ARBA" id="ARBA00022475"/>
    </source>
</evidence>
<reference evidence="8 9" key="1">
    <citation type="submission" date="2021-03" db="EMBL/GenBank/DDBJ databases">
        <title>Sequencing the genomes of 1000 actinobacteria strains.</title>
        <authorList>
            <person name="Klenk H.-P."/>
        </authorList>
    </citation>
    <scope>NUCLEOTIDE SEQUENCE [LARGE SCALE GENOMIC DNA]</scope>
    <source>
        <strain evidence="8 9">DSM 46670</strain>
    </source>
</reference>
<comment type="subcellular location">
    <subcellularLocation>
        <location evidence="1">Cell membrane</location>
        <topology evidence="1">Multi-pass membrane protein</topology>
    </subcellularLocation>
</comment>
<dbReference type="CDD" id="cd06173">
    <property type="entry name" value="MFS_MefA_like"/>
    <property type="match status" value="1"/>
</dbReference>
<gene>
    <name evidence="8" type="ORF">JOF56_010111</name>
</gene>
<dbReference type="Gene3D" id="1.20.1250.20">
    <property type="entry name" value="MFS general substrate transporter like domains"/>
    <property type="match status" value="1"/>
</dbReference>
<feature type="transmembrane region" description="Helical" evidence="6">
    <location>
        <begin position="21"/>
        <end position="42"/>
    </location>
</feature>
<evidence type="ECO:0000313" key="8">
    <source>
        <dbReference type="EMBL" id="MBP2329726.1"/>
    </source>
</evidence>
<keyword evidence="4 6" id="KW-1133">Transmembrane helix</keyword>
<feature type="transmembrane region" description="Helical" evidence="6">
    <location>
        <begin position="83"/>
        <end position="104"/>
    </location>
</feature>
<keyword evidence="2" id="KW-1003">Cell membrane</keyword>